<proteinExistence type="predicted"/>
<evidence type="ECO:0000259" key="1">
    <source>
        <dbReference type="Pfam" id="PF14737"/>
    </source>
</evidence>
<name>A0A4Z1IT53_9HELO</name>
<accession>A0A4Z1IT53</accession>
<dbReference type="OrthoDB" id="432970at2759"/>
<protein>
    <recommendedName>
        <fullName evidence="1">DUF4470 domain-containing protein</fullName>
    </recommendedName>
</protein>
<dbReference type="Pfam" id="PF14737">
    <property type="entry name" value="DUF4470"/>
    <property type="match status" value="1"/>
</dbReference>
<gene>
    <name evidence="2" type="ORF">BOTNAR_0110g00040</name>
</gene>
<organism evidence="2 3">
    <name type="scientific">Botryotinia narcissicola</name>
    <dbReference type="NCBI Taxonomy" id="278944"/>
    <lineage>
        <taxon>Eukaryota</taxon>
        <taxon>Fungi</taxon>
        <taxon>Dikarya</taxon>
        <taxon>Ascomycota</taxon>
        <taxon>Pezizomycotina</taxon>
        <taxon>Leotiomycetes</taxon>
        <taxon>Helotiales</taxon>
        <taxon>Sclerotiniaceae</taxon>
        <taxon>Botryotinia</taxon>
    </lineage>
</organism>
<dbReference type="InterPro" id="IPR027974">
    <property type="entry name" value="DUF4470"/>
</dbReference>
<reference evidence="2 3" key="1">
    <citation type="submission" date="2017-12" db="EMBL/GenBank/DDBJ databases">
        <title>Comparative genomics of Botrytis spp.</title>
        <authorList>
            <person name="Valero-Jimenez C.A."/>
            <person name="Tapia P."/>
            <person name="Veloso J."/>
            <person name="Silva-Moreno E."/>
            <person name="Staats M."/>
            <person name="Valdes J.H."/>
            <person name="Van Kan J.A.L."/>
        </authorList>
    </citation>
    <scope>NUCLEOTIDE SEQUENCE [LARGE SCALE GENOMIC DNA]</scope>
    <source>
        <strain evidence="2 3">MUCL2120</strain>
    </source>
</reference>
<evidence type="ECO:0000313" key="2">
    <source>
        <dbReference type="EMBL" id="TGO62692.1"/>
    </source>
</evidence>
<dbReference type="Proteomes" id="UP000297452">
    <property type="component" value="Unassembled WGS sequence"/>
</dbReference>
<dbReference type="AlphaFoldDB" id="A0A4Z1IT53"/>
<sequence>MHNVTIVPTLDTNIFYPIGNTPAVNLLEYHAPKSDGEITDILLLACGDPRSILYSLFCEDKPGNEKFNIVCCDIDPAILGNLGSFGNLMVFIPKEDIKLLQDQSDKLLSYSKSPETWAESPYSSITFVSLQTLEGVRRIWENYAIQRSAEEQQEYEAPRRHTL</sequence>
<dbReference type="EMBL" id="PQXJ01000110">
    <property type="protein sequence ID" value="TGO62692.1"/>
    <property type="molecule type" value="Genomic_DNA"/>
</dbReference>
<keyword evidence="3" id="KW-1185">Reference proteome</keyword>
<dbReference type="STRING" id="278944.A0A4Z1IT53"/>
<feature type="domain" description="DUF4470" evidence="1">
    <location>
        <begin position="17"/>
        <end position="79"/>
    </location>
</feature>
<comment type="caution">
    <text evidence="2">The sequence shown here is derived from an EMBL/GenBank/DDBJ whole genome shotgun (WGS) entry which is preliminary data.</text>
</comment>
<evidence type="ECO:0000313" key="3">
    <source>
        <dbReference type="Proteomes" id="UP000297452"/>
    </source>
</evidence>